<dbReference type="Proteomes" id="UP000678237">
    <property type="component" value="Unassembled WGS sequence"/>
</dbReference>
<evidence type="ECO:0000313" key="3">
    <source>
        <dbReference type="EMBL" id="MBS3062327.1"/>
    </source>
</evidence>
<dbReference type="EMBL" id="DUGH01000037">
    <property type="protein sequence ID" value="HIH16077.1"/>
    <property type="molecule type" value="Genomic_DNA"/>
</dbReference>
<dbReference type="EMBL" id="JAGVWE010000002">
    <property type="protein sequence ID" value="MBS3062327.1"/>
    <property type="molecule type" value="Genomic_DNA"/>
</dbReference>
<reference evidence="4" key="1">
    <citation type="journal article" date="2020" name="bioRxiv">
        <title>A rank-normalized archaeal taxonomy based on genome phylogeny resolves widespread incomplete and uneven classifications.</title>
        <authorList>
            <person name="Rinke C."/>
            <person name="Chuvochina M."/>
            <person name="Mussig A.J."/>
            <person name="Chaumeil P.-A."/>
            <person name="Waite D.W."/>
            <person name="Whitman W.B."/>
            <person name="Parks D.H."/>
            <person name="Hugenholtz P."/>
        </authorList>
    </citation>
    <scope>NUCLEOTIDE SEQUENCE [LARGE SCALE GENOMIC DNA]</scope>
</reference>
<organism evidence="2 4">
    <name type="scientific">Candidatus Iainarchaeum sp</name>
    <dbReference type="NCBI Taxonomy" id="3101447"/>
    <lineage>
        <taxon>Archaea</taxon>
        <taxon>Candidatus Iainarchaeota</taxon>
        <taxon>Candidatus Iainarchaeia</taxon>
        <taxon>Candidatus Iainarchaeales</taxon>
        <taxon>Candidatus Iainarchaeaceae</taxon>
        <taxon>Candidatus Iainarchaeum</taxon>
    </lineage>
</organism>
<gene>
    <name evidence="2" type="ORF">HA252_01590</name>
    <name evidence="3" type="ORF">J4203_00500</name>
</gene>
<sequence>MRVTGFLVVSLLVLASLAGCVQLQQDAPKPPVGGKPVPASPQAQPPQAPQQVQGPGPSPVPSGDVQQRVPLGPMNENSPYILSDNPLGEGFGLPAAGLATGYRKSCSADRDCASLNTSCQLFACQDAYCEPSVNAC</sequence>
<accession>A0A7J4JJF4</accession>
<evidence type="ECO:0000256" key="1">
    <source>
        <dbReference type="SAM" id="MobiDB-lite"/>
    </source>
</evidence>
<feature type="region of interest" description="Disordered" evidence="1">
    <location>
        <begin position="26"/>
        <end position="83"/>
    </location>
</feature>
<reference evidence="3" key="3">
    <citation type="submission" date="2021-05" db="EMBL/GenBank/DDBJ databases">
        <title>Protein family content uncovers lineage relationships and bacterial pathway maintenance mechanisms in DPANN archaea.</title>
        <authorList>
            <person name="Castelle C.J."/>
            <person name="Meheust R."/>
            <person name="Jaffe A.L."/>
            <person name="Seitz K."/>
            <person name="Gong X."/>
            <person name="Baker B.J."/>
            <person name="Banfield J.F."/>
        </authorList>
    </citation>
    <scope>NUCLEOTIDE SEQUENCE</scope>
    <source>
        <strain evidence="3">RIFCSPLOWO2_01_FULL_58_19</strain>
    </source>
</reference>
<comment type="caution">
    <text evidence="2">The sequence shown here is derived from an EMBL/GenBank/DDBJ whole genome shotgun (WGS) entry which is preliminary data.</text>
</comment>
<protein>
    <recommendedName>
        <fullName evidence="5">Lipoprotein</fullName>
    </recommendedName>
</protein>
<evidence type="ECO:0000313" key="4">
    <source>
        <dbReference type="Proteomes" id="UP000564964"/>
    </source>
</evidence>
<proteinExistence type="predicted"/>
<evidence type="ECO:0008006" key="5">
    <source>
        <dbReference type="Google" id="ProtNLM"/>
    </source>
</evidence>
<evidence type="ECO:0000313" key="2">
    <source>
        <dbReference type="EMBL" id="HIH16077.1"/>
    </source>
</evidence>
<dbReference type="PROSITE" id="PS51257">
    <property type="entry name" value="PROKAR_LIPOPROTEIN"/>
    <property type="match status" value="1"/>
</dbReference>
<reference evidence="3" key="2">
    <citation type="submission" date="2021-03" db="EMBL/GenBank/DDBJ databases">
        <authorList>
            <person name="Jaffe A."/>
        </authorList>
    </citation>
    <scope>NUCLEOTIDE SEQUENCE</scope>
    <source>
        <strain evidence="3">RIFCSPLOWO2_01_FULL_58_19</strain>
    </source>
</reference>
<name>A0A7J4JJF4_9ARCH</name>
<dbReference type="AlphaFoldDB" id="A0A7J4JJF4"/>
<dbReference type="Proteomes" id="UP000564964">
    <property type="component" value="Unassembled WGS sequence"/>
</dbReference>